<evidence type="ECO:0000256" key="2">
    <source>
        <dbReference type="ARBA" id="ARBA00022840"/>
    </source>
</evidence>
<dbReference type="GO" id="GO:0016887">
    <property type="term" value="F:ATP hydrolysis activity"/>
    <property type="evidence" value="ECO:0007669"/>
    <property type="project" value="InterPro"/>
</dbReference>
<keyword evidence="2 4" id="KW-0067">ATP-binding</keyword>
<dbReference type="InterPro" id="IPR027417">
    <property type="entry name" value="P-loop_NTPase"/>
</dbReference>
<dbReference type="GO" id="GO:0005524">
    <property type="term" value="F:ATP binding"/>
    <property type="evidence" value="ECO:0007669"/>
    <property type="project" value="UniProtKB-KW"/>
</dbReference>
<dbReference type="Proteomes" id="UP000194606">
    <property type="component" value="Unassembled WGS sequence"/>
</dbReference>
<dbReference type="RefSeq" id="WP_086583034.1">
    <property type="nucleotide sequence ID" value="NZ_JASEMF010000047.1"/>
</dbReference>
<dbReference type="SMART" id="SM00382">
    <property type="entry name" value="AAA"/>
    <property type="match status" value="1"/>
</dbReference>
<dbReference type="AlphaFoldDB" id="A0A252CC48"/>
<dbReference type="PROSITE" id="PS50893">
    <property type="entry name" value="ABC_TRANSPORTER_2"/>
    <property type="match status" value="1"/>
</dbReference>
<evidence type="ECO:0000256" key="1">
    <source>
        <dbReference type="ARBA" id="ARBA00022741"/>
    </source>
</evidence>
<dbReference type="EMBL" id="MUIZ01000005">
    <property type="protein sequence ID" value="OUK04134.1"/>
    <property type="molecule type" value="Genomic_DNA"/>
</dbReference>
<evidence type="ECO:0000259" key="3">
    <source>
        <dbReference type="PROSITE" id="PS50893"/>
    </source>
</evidence>
<dbReference type="PANTHER" id="PTHR42798">
    <property type="entry name" value="LIPOPROTEIN-RELEASING SYSTEM ATP-BINDING PROTEIN LOLD"/>
    <property type="match status" value="1"/>
</dbReference>
<keyword evidence="1" id="KW-0547">Nucleotide-binding</keyword>
<reference evidence="4 5" key="1">
    <citation type="submission" date="2017-02" db="EMBL/GenBank/DDBJ databases">
        <authorList>
            <person name="Peterson S.W."/>
        </authorList>
    </citation>
    <scope>NUCLEOTIDE SEQUENCE [LARGE SCALE GENOMIC DNA]</scope>
    <source>
        <strain evidence="4">159469</strain>
    </source>
</reference>
<dbReference type="Gene3D" id="3.40.50.300">
    <property type="entry name" value="P-loop containing nucleotide triphosphate hydrolases"/>
    <property type="match status" value="1"/>
</dbReference>
<sequence>MNKNETVSLSNIQKKIQDKPIFSINAFTVNKGDFVTIKGVSGSGKTTLLNILGMNDTVSSGEYLFEGIEASELKGKEKLKIKRNKISFLFQDFGLVEEETINFNLEIGLKYSKLSRKEKVKQKKEALNAVNLNKKLSTMISNLSGGEKQRVALARIILKPSILILADEPTGSLDSLNRDIVTDILFQQSIEGKAVIIVTHDEELAKKGNKSIEL</sequence>
<comment type="caution">
    <text evidence="4">The sequence shown here is derived from an EMBL/GenBank/DDBJ whole genome shotgun (WGS) entry which is preliminary data.</text>
</comment>
<dbReference type="InterPro" id="IPR003439">
    <property type="entry name" value="ABC_transporter-like_ATP-bd"/>
</dbReference>
<accession>A0A252CC48</accession>
<dbReference type="SUPFAM" id="SSF52540">
    <property type="entry name" value="P-loop containing nucleoside triphosphate hydrolases"/>
    <property type="match status" value="1"/>
</dbReference>
<dbReference type="PANTHER" id="PTHR42798:SF4">
    <property type="entry name" value="ABC TRANSPORTER DOMAIN-CONTAINING PROTEIN"/>
    <property type="match status" value="1"/>
</dbReference>
<dbReference type="InterPro" id="IPR017871">
    <property type="entry name" value="ABC_transporter-like_CS"/>
</dbReference>
<dbReference type="Pfam" id="PF00005">
    <property type="entry name" value="ABC_tran"/>
    <property type="match status" value="1"/>
</dbReference>
<protein>
    <submittedName>
        <fullName evidence="4">ABC transporter ATP-binding protein</fullName>
    </submittedName>
</protein>
<name>A0A252CC48_9LACT</name>
<organism evidence="4 5">
    <name type="scientific">Lactococcus petauri</name>
    <dbReference type="NCBI Taxonomy" id="1940789"/>
    <lineage>
        <taxon>Bacteria</taxon>
        <taxon>Bacillati</taxon>
        <taxon>Bacillota</taxon>
        <taxon>Bacilli</taxon>
        <taxon>Lactobacillales</taxon>
        <taxon>Streptococcaceae</taxon>
        <taxon>Lactococcus</taxon>
    </lineage>
</organism>
<dbReference type="InterPro" id="IPR003593">
    <property type="entry name" value="AAA+_ATPase"/>
</dbReference>
<evidence type="ECO:0000313" key="4">
    <source>
        <dbReference type="EMBL" id="OUK04134.1"/>
    </source>
</evidence>
<dbReference type="PROSITE" id="PS00211">
    <property type="entry name" value="ABC_TRANSPORTER_1"/>
    <property type="match status" value="1"/>
</dbReference>
<evidence type="ECO:0000313" key="5">
    <source>
        <dbReference type="Proteomes" id="UP000194606"/>
    </source>
</evidence>
<feature type="domain" description="ABC transporter" evidence="3">
    <location>
        <begin position="7"/>
        <end position="214"/>
    </location>
</feature>
<proteinExistence type="predicted"/>
<gene>
    <name evidence="4" type="ORF">BZZ03_08690</name>
</gene>